<feature type="region of interest" description="Disordered" evidence="1">
    <location>
        <begin position="178"/>
        <end position="228"/>
    </location>
</feature>
<name>A0A0N0VLI3_9HYPH</name>
<evidence type="ECO:0000313" key="3">
    <source>
        <dbReference type="Proteomes" id="UP000038011"/>
    </source>
</evidence>
<accession>A0A0N0VLI3</accession>
<dbReference type="Proteomes" id="UP000038011">
    <property type="component" value="Unassembled WGS sequence"/>
</dbReference>
<organism evidence="2 3">
    <name type="scientific">Ahrensia marina</name>
    <dbReference type="NCBI Taxonomy" id="1514904"/>
    <lineage>
        <taxon>Bacteria</taxon>
        <taxon>Pseudomonadati</taxon>
        <taxon>Pseudomonadota</taxon>
        <taxon>Alphaproteobacteria</taxon>
        <taxon>Hyphomicrobiales</taxon>
        <taxon>Ahrensiaceae</taxon>
        <taxon>Ahrensia</taxon>
    </lineage>
</organism>
<gene>
    <name evidence="2" type="ORF">SU32_14165</name>
</gene>
<evidence type="ECO:0000313" key="2">
    <source>
        <dbReference type="EMBL" id="KPB00344.1"/>
    </source>
</evidence>
<dbReference type="AlphaFoldDB" id="A0A0N0VLI3"/>
<feature type="compositionally biased region" description="Polar residues" evidence="1">
    <location>
        <begin position="208"/>
        <end position="228"/>
    </location>
</feature>
<comment type="caution">
    <text evidence="2">The sequence shown here is derived from an EMBL/GenBank/DDBJ whole genome shotgun (WGS) entry which is preliminary data.</text>
</comment>
<protein>
    <submittedName>
        <fullName evidence="2">Uncharacterized protein</fullName>
    </submittedName>
</protein>
<proteinExistence type="predicted"/>
<dbReference type="PATRIC" id="fig|1514904.3.peg.1970"/>
<feature type="compositionally biased region" description="Polar residues" evidence="1">
    <location>
        <begin position="188"/>
        <end position="197"/>
    </location>
</feature>
<evidence type="ECO:0000256" key="1">
    <source>
        <dbReference type="SAM" id="MobiDB-lite"/>
    </source>
</evidence>
<dbReference type="STRING" id="1514904.SU32_14165"/>
<reference evidence="2 3" key="1">
    <citation type="submission" date="2015-01" db="EMBL/GenBank/DDBJ databases">
        <title>Ahrensia donghaiensis sp. nov., a novel dimethylsulphoniopropionate-cleavage bacterium isolated from seawater and emended descriptions of the genus Ahrensia and Ahrensia kielensis.</title>
        <authorList>
            <person name="Liu J."/>
        </authorList>
    </citation>
    <scope>NUCLEOTIDE SEQUENCE [LARGE SCALE GENOMIC DNA]</scope>
    <source>
        <strain evidence="2 3">LZD062</strain>
    </source>
</reference>
<dbReference type="EMBL" id="JXMU01000024">
    <property type="protein sequence ID" value="KPB00344.1"/>
    <property type="molecule type" value="Genomic_DNA"/>
</dbReference>
<sequence length="472" mass="50297">MVLRFQGLATQLRVLQKNLLLMVACFTLILSGLAPANSQNQTETLALGYVQSLYNAHKSLRDAGLGGIWNNAELRETFFQPEIAETGTLVSGEFDLLTGTAPAKIDAFQTRVAGNQPRQGVAIEVAVRSGGPAKIVSLTVDFFDGDQQRISAISGLDWNLAEIAVRYGGNSDNSSGDDLFGEAAGSDAKTNTESSAVSDAVDAEMGEETQTGDTATNNGNESGSSQTQVPGIAAITEEFDGSKLEGGWQIVNEDLNSYLVENGSIFAIATGGKASFENPESANLFKYGEFAGAGDFTMRLKGKLEPKTGYETVWLGLHGNDNDYVALTLRVLTKGCGPALYLDLVNERMIASQEKPVQTSFTKSLFDKSIVSSVCSKGEMGRQLGDRILAQLADKGFELTLKRKGFRYSGSVTLNVPAAGDDPGGPVTVETDSVSRIEPFGAPAFQLGQLSRAKSGETVAYFDRFELIPDAQ</sequence>
<keyword evidence="3" id="KW-1185">Reference proteome</keyword>